<dbReference type="SMART" id="SM00670">
    <property type="entry name" value="PINc"/>
    <property type="match status" value="1"/>
</dbReference>
<dbReference type="Proteomes" id="UP000250085">
    <property type="component" value="Chromosome"/>
</dbReference>
<dbReference type="InterPro" id="IPR002716">
    <property type="entry name" value="PIN_dom"/>
</dbReference>
<keyword evidence="5" id="KW-0460">Magnesium</keyword>
<feature type="domain" description="PIN" evidence="6">
    <location>
        <begin position="2"/>
        <end position="135"/>
    </location>
</feature>
<dbReference type="OrthoDB" id="93300at2157"/>
<dbReference type="PANTHER" id="PTHR39677:SF4">
    <property type="entry name" value="RIBONUCLEASE VAPC6"/>
    <property type="match status" value="1"/>
</dbReference>
<dbReference type="PANTHER" id="PTHR39677">
    <property type="entry name" value="RIBONUCLEASE VAPC6"/>
    <property type="match status" value="1"/>
</dbReference>
<evidence type="ECO:0000313" key="7">
    <source>
        <dbReference type="EMBL" id="ASJ14692.1"/>
    </source>
</evidence>
<proteinExistence type="inferred from homology"/>
<keyword evidence="3 5" id="KW-0479">Metal-binding</keyword>
<dbReference type="GO" id="GO:0000287">
    <property type="term" value="F:magnesium ion binding"/>
    <property type="evidence" value="ECO:0007669"/>
    <property type="project" value="UniProtKB-UniRule"/>
</dbReference>
<organism evidence="7 8">
    <name type="scientific">Thermococcus radiotolerans</name>
    <dbReference type="NCBI Taxonomy" id="187880"/>
    <lineage>
        <taxon>Archaea</taxon>
        <taxon>Methanobacteriati</taxon>
        <taxon>Methanobacteriota</taxon>
        <taxon>Thermococci</taxon>
        <taxon>Thermococcales</taxon>
        <taxon>Thermococcaceae</taxon>
        <taxon>Thermococcus</taxon>
    </lineage>
</organism>
<keyword evidence="5" id="KW-0800">Toxin</keyword>
<dbReference type="KEGG" id="trl:A3L10_05915"/>
<dbReference type="GO" id="GO:0016787">
    <property type="term" value="F:hydrolase activity"/>
    <property type="evidence" value="ECO:0007669"/>
    <property type="project" value="UniProtKB-KW"/>
</dbReference>
<keyword evidence="2 5" id="KW-0540">Nuclease</keyword>
<dbReference type="CDD" id="cd18677">
    <property type="entry name" value="PIN_MjVapC2-VapC6_like"/>
    <property type="match status" value="1"/>
</dbReference>
<dbReference type="AlphaFoldDB" id="A0A2Z2N537"/>
<name>A0A2Z2N537_9EURY</name>
<dbReference type="HAMAP" id="MF_00265">
    <property type="entry name" value="VapC_Nob1"/>
    <property type="match status" value="1"/>
</dbReference>
<evidence type="ECO:0000313" key="8">
    <source>
        <dbReference type="Proteomes" id="UP000250085"/>
    </source>
</evidence>
<feature type="binding site" evidence="5">
    <location>
        <position position="7"/>
    </location>
    <ligand>
        <name>Mg(2+)</name>
        <dbReference type="ChEBI" id="CHEBI:18420"/>
    </ligand>
</feature>
<keyword evidence="4 5" id="KW-0378">Hydrolase</keyword>
<dbReference type="InterPro" id="IPR029060">
    <property type="entry name" value="PIN-like_dom_sf"/>
</dbReference>
<keyword evidence="1 5" id="KW-1277">Toxin-antitoxin system</keyword>
<reference evidence="7 8" key="1">
    <citation type="submission" date="2016-04" db="EMBL/GenBank/DDBJ databases">
        <title>Complete genome sequence of Thermococcus radiotolerans type strain EJ2.</title>
        <authorList>
            <person name="Oger P.M."/>
        </authorList>
    </citation>
    <scope>NUCLEOTIDE SEQUENCE [LARGE SCALE GENOMIC DNA]</scope>
    <source>
        <strain evidence="7 8">EJ2</strain>
    </source>
</reference>
<keyword evidence="8" id="KW-1185">Reference proteome</keyword>
<comment type="function">
    <text evidence="5">Toxic component of a toxin-antitoxin (TA) system. An RNase.</text>
</comment>
<comment type="similarity">
    <text evidence="5">Belongs to the PINc/VapC protein family.</text>
</comment>
<evidence type="ECO:0000256" key="5">
    <source>
        <dbReference type="HAMAP-Rule" id="MF_00265"/>
    </source>
</evidence>
<evidence type="ECO:0000256" key="2">
    <source>
        <dbReference type="ARBA" id="ARBA00022722"/>
    </source>
</evidence>
<feature type="binding site" evidence="5">
    <location>
        <position position="111"/>
    </location>
    <ligand>
        <name>Mg(2+)</name>
        <dbReference type="ChEBI" id="CHEBI:18420"/>
    </ligand>
</feature>
<sequence length="151" mass="16982">MRSFLVDSNVFIEALKGNPEAEKILTRLFHSDARVFINDVVFSEVMYHFIRIRVGSYWEAKKNPETVAKTVGEFEEVVLPLLAIPDFLEVNYDVSTRALRLSKTYGLLPNDSIILATAEYYGIDALVSLDGDFRRACEGEGIVLVSSSEDL</sequence>
<dbReference type="Gene3D" id="3.40.50.1010">
    <property type="entry name" value="5'-nuclease"/>
    <property type="match status" value="1"/>
</dbReference>
<evidence type="ECO:0000256" key="3">
    <source>
        <dbReference type="ARBA" id="ARBA00022723"/>
    </source>
</evidence>
<dbReference type="GO" id="GO:0090729">
    <property type="term" value="F:toxin activity"/>
    <property type="evidence" value="ECO:0007669"/>
    <property type="project" value="UniProtKB-KW"/>
</dbReference>
<dbReference type="EMBL" id="CP015106">
    <property type="protein sequence ID" value="ASJ14692.1"/>
    <property type="molecule type" value="Genomic_DNA"/>
</dbReference>
<evidence type="ECO:0000256" key="4">
    <source>
        <dbReference type="ARBA" id="ARBA00022801"/>
    </source>
</evidence>
<dbReference type="SUPFAM" id="SSF88723">
    <property type="entry name" value="PIN domain-like"/>
    <property type="match status" value="1"/>
</dbReference>
<dbReference type="Pfam" id="PF01850">
    <property type="entry name" value="PIN"/>
    <property type="match status" value="1"/>
</dbReference>
<evidence type="ECO:0000259" key="6">
    <source>
        <dbReference type="SMART" id="SM00670"/>
    </source>
</evidence>
<dbReference type="GO" id="GO:0004540">
    <property type="term" value="F:RNA nuclease activity"/>
    <property type="evidence" value="ECO:0007669"/>
    <property type="project" value="InterPro"/>
</dbReference>
<accession>A0A2Z2N537</accession>
<gene>
    <name evidence="5" type="primary">vapC</name>
    <name evidence="7" type="ORF">A3L10_05915</name>
</gene>
<evidence type="ECO:0000256" key="1">
    <source>
        <dbReference type="ARBA" id="ARBA00022649"/>
    </source>
</evidence>
<protein>
    <recommendedName>
        <fullName evidence="5">Ribonuclease VapC</fullName>
        <shortName evidence="5">RNase VapC</shortName>
        <ecNumber evidence="5">3.1.-.-</ecNumber>
    </recommendedName>
    <alternativeName>
        <fullName evidence="5">Putative toxin VapC</fullName>
    </alternativeName>
</protein>
<dbReference type="InterPro" id="IPR022907">
    <property type="entry name" value="VapC_family"/>
</dbReference>
<comment type="cofactor">
    <cofactor evidence="5">
        <name>Mg(2+)</name>
        <dbReference type="ChEBI" id="CHEBI:18420"/>
    </cofactor>
</comment>
<dbReference type="EC" id="3.1.-.-" evidence="5"/>